<evidence type="ECO:0000313" key="1">
    <source>
        <dbReference type="EMBL" id="EGF28357.1"/>
    </source>
</evidence>
<comment type="caution">
    <text evidence="1">The sequence shown here is derived from an EMBL/GenBank/DDBJ whole genome shotgun (WGS) entry which is preliminary data.</text>
</comment>
<dbReference type="AlphaFoldDB" id="F2APU0"/>
<proteinExistence type="predicted"/>
<dbReference type="PATRIC" id="fig|991778.3.peg.1807"/>
<protein>
    <submittedName>
        <fullName evidence="1">Uncharacterized protein</fullName>
    </submittedName>
</protein>
<organism evidence="1 2">
    <name type="scientific">Rhodopirellula baltica WH47</name>
    <dbReference type="NCBI Taxonomy" id="991778"/>
    <lineage>
        <taxon>Bacteria</taxon>
        <taxon>Pseudomonadati</taxon>
        <taxon>Planctomycetota</taxon>
        <taxon>Planctomycetia</taxon>
        <taxon>Pirellulales</taxon>
        <taxon>Pirellulaceae</taxon>
        <taxon>Rhodopirellula</taxon>
    </lineage>
</organism>
<name>F2APU0_RHOBT</name>
<accession>F2APU0</accession>
<evidence type="ECO:0000313" key="2">
    <source>
        <dbReference type="Proteomes" id="UP000006222"/>
    </source>
</evidence>
<reference evidence="1 2" key="1">
    <citation type="journal article" date="2013" name="Mar. Genomics">
        <title>Expression of sulfatases in Rhodopirellula baltica and the diversity of sulfatases in the genus Rhodopirellula.</title>
        <authorList>
            <person name="Wegner C.E."/>
            <person name="Richter-Heitmann T."/>
            <person name="Klindworth A."/>
            <person name="Klockow C."/>
            <person name="Richter M."/>
            <person name="Achstetter T."/>
            <person name="Glockner F.O."/>
            <person name="Harder J."/>
        </authorList>
    </citation>
    <scope>NUCLEOTIDE SEQUENCE [LARGE SCALE GENOMIC DNA]</scope>
    <source>
        <strain evidence="1 2">WH47</strain>
    </source>
</reference>
<sequence>MLPKLVSKKNFTRTSRNFQCQINRPVNANDFLMTLLLTLMVHHAKFSLA</sequence>
<dbReference type="EMBL" id="AFAR01000094">
    <property type="protein sequence ID" value="EGF28357.1"/>
    <property type="molecule type" value="Genomic_DNA"/>
</dbReference>
<gene>
    <name evidence="1" type="ORF">RBWH47_04332</name>
</gene>
<dbReference type="Proteomes" id="UP000006222">
    <property type="component" value="Unassembled WGS sequence"/>
</dbReference>